<evidence type="ECO:0000256" key="2">
    <source>
        <dbReference type="ARBA" id="ARBA00004623"/>
    </source>
</evidence>
<feature type="region of interest" description="Disordered" evidence="12">
    <location>
        <begin position="286"/>
        <end position="307"/>
    </location>
</feature>
<protein>
    <recommendedName>
        <fullName evidence="4">Autophagy-related protein 2</fullName>
    </recommendedName>
</protein>
<feature type="region of interest" description="Disordered" evidence="12">
    <location>
        <begin position="627"/>
        <end position="667"/>
    </location>
</feature>
<dbReference type="GO" id="GO:0006869">
    <property type="term" value="P:lipid transport"/>
    <property type="evidence" value="ECO:0007669"/>
    <property type="project" value="UniProtKB-KW"/>
</dbReference>
<feature type="compositionally biased region" description="Low complexity" evidence="12">
    <location>
        <begin position="3004"/>
        <end position="3025"/>
    </location>
</feature>
<evidence type="ECO:0000256" key="9">
    <source>
        <dbReference type="ARBA" id="ARBA00023136"/>
    </source>
</evidence>
<feature type="compositionally biased region" description="Basic and acidic residues" evidence="12">
    <location>
        <begin position="2260"/>
        <end position="2270"/>
    </location>
</feature>
<feature type="region of interest" description="Disordered" evidence="12">
    <location>
        <begin position="2258"/>
        <end position="2325"/>
    </location>
</feature>
<comment type="subcellular location">
    <subcellularLocation>
        <location evidence="1">Endoplasmic reticulum membrane</location>
        <topology evidence="1">Peripheral membrane protein</topology>
    </subcellularLocation>
    <subcellularLocation>
        <location evidence="2">Preautophagosomal structure membrane</location>
        <topology evidence="2">Peripheral membrane protein</topology>
    </subcellularLocation>
</comment>
<feature type="region of interest" description="Disordered" evidence="12">
    <location>
        <begin position="3523"/>
        <end position="3555"/>
    </location>
</feature>
<keyword evidence="6" id="KW-0256">Endoplasmic reticulum</keyword>
<feature type="region of interest" description="Disordered" evidence="12">
    <location>
        <begin position="2670"/>
        <end position="2698"/>
    </location>
</feature>
<evidence type="ECO:0000256" key="12">
    <source>
        <dbReference type="SAM" id="MobiDB-lite"/>
    </source>
</evidence>
<evidence type="ECO:0000256" key="7">
    <source>
        <dbReference type="ARBA" id="ARBA00023006"/>
    </source>
</evidence>
<dbReference type="Pfam" id="PF13329">
    <property type="entry name" value="ATG2_CAD"/>
    <property type="match status" value="1"/>
</dbReference>
<feature type="compositionally biased region" description="Polar residues" evidence="12">
    <location>
        <begin position="2986"/>
        <end position="2995"/>
    </location>
</feature>
<evidence type="ECO:0000256" key="1">
    <source>
        <dbReference type="ARBA" id="ARBA00004406"/>
    </source>
</evidence>
<feature type="region of interest" description="Disordered" evidence="12">
    <location>
        <begin position="2180"/>
        <end position="2225"/>
    </location>
</feature>
<feature type="compositionally biased region" description="Acidic residues" evidence="12">
    <location>
        <begin position="2297"/>
        <end position="2319"/>
    </location>
</feature>
<feature type="compositionally biased region" description="Basic and acidic residues" evidence="12">
    <location>
        <begin position="2075"/>
        <end position="2088"/>
    </location>
</feature>
<keyword evidence="5" id="KW-0813">Transport</keyword>
<dbReference type="PANTHER" id="PTHR13190">
    <property type="entry name" value="AUTOPHAGY-RELATED 2, ISOFORM A"/>
    <property type="match status" value="1"/>
</dbReference>
<feature type="region of interest" description="Disordered" evidence="12">
    <location>
        <begin position="3191"/>
        <end position="3219"/>
    </location>
</feature>
<evidence type="ECO:0000256" key="10">
    <source>
        <dbReference type="ARBA" id="ARBA00024479"/>
    </source>
</evidence>
<dbReference type="GO" id="GO:0032266">
    <property type="term" value="F:phosphatidylinositol-3-phosphate binding"/>
    <property type="evidence" value="ECO:0007669"/>
    <property type="project" value="TreeGrafter"/>
</dbReference>
<feature type="region of interest" description="Disordered" evidence="12">
    <location>
        <begin position="2341"/>
        <end position="2379"/>
    </location>
</feature>
<dbReference type="VEuPathDB" id="CryptoDB:Cvel_19741"/>
<name>A0A0G4G1P4_9ALVE</name>
<comment type="catalytic activity">
    <reaction evidence="11">
        <text>a 1,2-diacyl-sn-glycero-3-phosphoethanolamine(in) = a 1,2-diacyl-sn-glycero-3-phosphoethanolamine(out)</text>
        <dbReference type="Rhea" id="RHEA:38895"/>
        <dbReference type="ChEBI" id="CHEBI:64612"/>
    </reaction>
</comment>
<evidence type="ECO:0000256" key="3">
    <source>
        <dbReference type="ARBA" id="ARBA00009714"/>
    </source>
</evidence>
<accession>A0A0G4G1P4</accession>
<feature type="compositionally biased region" description="Polar residues" evidence="12">
    <location>
        <begin position="3206"/>
        <end position="3219"/>
    </location>
</feature>
<dbReference type="GO" id="GO:0034045">
    <property type="term" value="C:phagophore assembly site membrane"/>
    <property type="evidence" value="ECO:0007669"/>
    <property type="project" value="UniProtKB-SubCell"/>
</dbReference>
<evidence type="ECO:0000256" key="4">
    <source>
        <dbReference type="ARBA" id="ARBA00018070"/>
    </source>
</evidence>
<proteinExistence type="inferred from homology"/>
<dbReference type="GO" id="GO:0000045">
    <property type="term" value="P:autophagosome assembly"/>
    <property type="evidence" value="ECO:0007669"/>
    <property type="project" value="TreeGrafter"/>
</dbReference>
<feature type="region of interest" description="Disordered" evidence="12">
    <location>
        <begin position="2981"/>
        <end position="3066"/>
    </location>
</feature>
<feature type="compositionally biased region" description="Polar residues" evidence="12">
    <location>
        <begin position="656"/>
        <end position="667"/>
    </location>
</feature>
<dbReference type="GO" id="GO:0061709">
    <property type="term" value="P:reticulophagy"/>
    <property type="evidence" value="ECO:0007669"/>
    <property type="project" value="TreeGrafter"/>
</dbReference>
<feature type="compositionally biased region" description="Basic and acidic residues" evidence="12">
    <location>
        <begin position="232"/>
        <end position="244"/>
    </location>
</feature>
<evidence type="ECO:0000256" key="6">
    <source>
        <dbReference type="ARBA" id="ARBA00022824"/>
    </source>
</evidence>
<feature type="compositionally biased region" description="Basic and acidic residues" evidence="12">
    <location>
        <begin position="2920"/>
        <end position="2931"/>
    </location>
</feature>
<keyword evidence="7" id="KW-0072">Autophagy</keyword>
<feature type="compositionally biased region" description="Low complexity" evidence="12">
    <location>
        <begin position="959"/>
        <end position="973"/>
    </location>
</feature>
<gene>
    <name evidence="13" type="ORF">Cvel_19741</name>
</gene>
<dbReference type="GO" id="GO:0061723">
    <property type="term" value="P:glycophagy"/>
    <property type="evidence" value="ECO:0007669"/>
    <property type="project" value="TreeGrafter"/>
</dbReference>
<dbReference type="PANTHER" id="PTHR13190:SF1">
    <property type="entry name" value="AUTOPHAGY-RELATED 2, ISOFORM A"/>
    <property type="match status" value="1"/>
</dbReference>
<feature type="compositionally biased region" description="Basic and acidic residues" evidence="12">
    <location>
        <begin position="1925"/>
        <end position="1940"/>
    </location>
</feature>
<feature type="region of interest" description="Disordered" evidence="12">
    <location>
        <begin position="1466"/>
        <end position="1526"/>
    </location>
</feature>
<dbReference type="GO" id="GO:0005789">
    <property type="term" value="C:endoplasmic reticulum membrane"/>
    <property type="evidence" value="ECO:0007669"/>
    <property type="project" value="UniProtKB-SubCell"/>
</dbReference>
<evidence type="ECO:0000256" key="5">
    <source>
        <dbReference type="ARBA" id="ARBA00022448"/>
    </source>
</evidence>
<feature type="compositionally biased region" description="Basic and acidic residues" evidence="12">
    <location>
        <begin position="2352"/>
        <end position="2379"/>
    </location>
</feature>
<feature type="region of interest" description="Disordered" evidence="12">
    <location>
        <begin position="2771"/>
        <end position="2946"/>
    </location>
</feature>
<feature type="compositionally biased region" description="Basic and acidic residues" evidence="12">
    <location>
        <begin position="2203"/>
        <end position="2212"/>
    </location>
</feature>
<evidence type="ECO:0000313" key="13">
    <source>
        <dbReference type="EMBL" id="CEM21803.1"/>
    </source>
</evidence>
<evidence type="ECO:0000256" key="11">
    <source>
        <dbReference type="ARBA" id="ARBA00024615"/>
    </source>
</evidence>
<feature type="compositionally biased region" description="Basic and acidic residues" evidence="12">
    <location>
        <begin position="1005"/>
        <end position="1027"/>
    </location>
</feature>
<feature type="region of interest" description="Disordered" evidence="12">
    <location>
        <begin position="1916"/>
        <end position="1953"/>
    </location>
</feature>
<sequence length="3614" mass="380199">MGVTRSSGDCSARVSQANVTPHTFNAPSLLVSPLSSVQSYVCFVTVRERECQSTAPPEMGTFAFAETLVVHAARLWAVLLSFVGQVSFSALYAALRVPCWRLSSYLLGRILGQVIDADISPEDVSFSFTEARLRVKNVKLNLESLNSLIDEIRPLRGHLHGEVWLTEGLIRELEIFLPWHSLFTDSCRIFLSGVECGVVVGHIEKERSHTDPEGAPHSVVSDHGQFFASHAEGSRFDRREEPHPSFRHPSPPSSTAKSSVSAGTRGQISSASSVAVGGTGVAGISREREVGGQKSQPAEESKQKTLPSPEALPFLASFLRRCVTETEVCVTDVLLTCTVVTLNSGCSQLFKMPPRLLRHAQVGPTFTLEIGAAVHSACRSQKIADGLQEVRLAGISLSLYGRPDSHTQVDASVFPELISKRASEGSSTRIPLSEALLRPCVSREGRDFRGILAALPGKCKLLSVATDFIFDSEFDTESCLKSLFVLQWRPPSGRVKRVMTIGGGQMVSGEFDGTRSHMHASAVHLSTPGLPPPTSSFPSGSTAVAAAVSAQAERGGLVVCRISCASVLVSYAAIARLRPFLQLFTAVGARGVRVSKAPQLDCVGWEGSPLSLSGSFSGASIEGAGGEAASMSFRGKDERGETDSGVEIEESKRQSESGGEQKANSLSSQFGGFKQRMALYTERLKNLLVFGGPPGPLEAVRALLPPPSGRPHPLPFDSFGPSEREQLFGGRLENEEYAMGFTLQKTDDHLQPLNAESPEEEAEILLSLACRPPPVVRMETGCLTAVGLLAVDTHPSLKTARLAADLSAVGGAQEQAERTNSRWCLSAESDYHAVTVSAQSVSFLLQSRRVRGVVPGEREYQQPCAVGEESLGGQSSCIGGDTVQREIDARVGKLTVSCLLSERRLAEESGVRACESEQMVSESRVVIPSVEDEGCIRELSEEAASVSESGIISGGDGGSLSSSEVESVLSGSENVEEQEGNGEQGGEGFVGTLGSLGEEVGEGEGGGREVEGREGEDSLFRDSSEATHKHKSSALRLHDSDLLADLPRALPGRRAPSSFRHVSLLIWEDSSNTKAGESSPLHRSAPSPAVAVHALLEKGLGEGGGAPFGGARDSLMKRAKVASALMRLEFCPSLLEAAASALVDVKSLHRLLLREQKGSLPSHNNMATVREHQRSSGVSRGPPFPPYPEELALHGFSESGGLTDDSLMVSSSDHGSGAVSQAQTFFRMEPESSAHQASEGGGGKCRLAPLNGSSPIPPSVSLPRGMPVQPKEGPNLGSLPASFSFEIIGKGVDCRLDLSEMGEGGDVAGGSGEDVHGGMIRVSSFRVEAPNSSCEGKRKTATPEMRGEIAGVEFHLLSRSQPEDAIACLSGDDRSLKENDSEKRLQRGKSRTIQGRFPAAPPAVVVVCPLPPPVSSSPLSSLRCVLGVLSLALDPSRVRPLLSFGFGVQRVMSSLQLHLQKVKSGSRRRTLAQEKWGGGEMEMQSLPVDSSEDRPVSSFLLTEEENDGDVLQGDASRSWQGQGGSVSFADQSASLVSQPPFLEEEGERLSGGERMGESTYGHSAETLFVALRRFVLRVREETGGRPVEAEVGDVMGTVRSPSRSAWEVSASRLRVGPSNSPLLFSSIAGVQQTAAGFAATPSVNSSASESDSVDEFCEKVRSRIAANDFVLRASGSLRTSTEIAIQHLVAQADPCVASSKHGESECDGVSRSGRDPFRGVDSLVRLFLAVSRGLAAGVELSRMDVTRMRAPANAKLTSLDESLISHQSVAARVEENEKGGDLSPDFSHKKQKEAAETMDEIHEANLMHPERFEGTRAGEGGGRVASLRAPSPQKAPVVAVRHCAVLVNSFPRALEDGGEASRGRCQLCTSSLAALFENAEVKVSPAKFPEGRPGVSVRISQTGLMVLAGGNAEAAGARGVGGGNRHADGPARLPESRPDPLSRTSSSPPAPVHTDEWLSKAGFVRLAGLYGFCVESVNTSEGTLKTPRVSVRASRFESVPRADLAHAAFCISSHLRECAREAIAKLLTSLSPEVRGFGESKAARPSSCAPSNPLDARDDGKEGQLLCLSPSFAPGKREQESDKADGKLSAKKKKKSKGIFGTINLITFTAQQQQQQKGSSKHPQKIPLRLIPPSQTEVEDRQTSLGGSRAEGDFRSPLSAEDHAHPHNYAAMLSPFSHSHSTWGGGGVASREVSMGDTSGASEDDRKGKKDLFQSPLLAPPPNGGLRAPPSLFSLQLDLAAAACAGVSSEWGTPISRVAGWDEERERTQAGDEDGEVLQREKSGESFAYSKSAGGSDIEELEEEGEEAGQSEEEGEADEAEVRWLHGSHSIPLPLFPEEEADPVQQWQGQGKGEREEGPPGHLEGGRRRETLSFGEGRGKDATRKFIPERESAPVGFLNARTLDGEKEKGPPFASSSSSRALRVSVDLEELVLGVDDGEAFVRYPGRAFKPTHGSGEVLLRLRSCAFTYSEGVQQTARVHSGKADSEKNTESSGGMFNGWEVEVKDLEVSDHVSSSSFTRVLSRWTSKDLQSPWRRPVHTPFLKLSAEAVDVTSGLNIQGASALGGAGPNPSPRQLCTKRFMHNPKEYRVKMSLVPLRFSLDQDTLELLLRFSHRVSAPFGGPGRQGVDLGFDENEEAWVIEEEPPVELVLQDRGQRGGEWTAVPWAVEEPAWEGGGGGNSGKNRKKTSPAARGDADEDCGDEFVQMEVAEGEDAAEIRAHLAGQFEKEGGRAGGQRVSLAAGSKLAARCLQVAGAGARDTLSSLHARVSGLKTDKQNTSDLPSGSHRQNRFGQGAQTTPEKASRGVNHSPSLSGAFPLSFGSSAGGGRSVRRPSGSIGPVMRVEGSREGSMFVGTSAGSPSRNARGAHASVSARADGRRANDHFSSRGAAEGGERDTPTGLRVCLCPHHGGLGWPSEDPPGREQKERERLSSPAATSTGGGGGRFVSPAVGGARYAQMQSAASPCCELLSSSALSGEASVSVSAPPSTLSSGALETSGGIRRSPPAAGVPAPSPPHGASSSFSGRQPGGDRDAHAPLPPAAAVSRPVQREKRPAGGAQLREGEEVEDGEDVFIQEFTMEPFAICLDYRAKRVDLSALRKGSVLELLNAVPLEGLSLRFESVRLYGTSGVGTLAREVADYWLKGVKSSEGIRACLTSIGPVRSLITVGGGVAEVLRDVLGVASRAASQGANMLGGPGSHQLALREGQQQGPSSGNNFLQLTARGETSSGRYGGTRGAEPVHAFSQLVGSLASQSMEATASAVLSARRALLAYSTRPSQPSSALGVPFRQLGNSCGGVAAGAAAAAAGIGLVGFKGASRLLAPLAKRGDRSRLPRPTAALKDWPMPVPLGSPGVGVGARDRLGSAVVSDPGGGRVGGVCSGRGVTLMGEADLEGESELDEDVERDWFTWPAVASAGGSSEAPSFSPPASAAVSASPAPVAAFEDGWEEEAGLEVLESLVDLGGSGDEWEGCEGEFGVGGNPRLTWQGGDGLGVTLGGDLGGPTVSGGGGILGSVTEEDYFVSSASRDRNGSGSAAAHTSAVARGGGAGSVIPVDSRREGATGVSNLKAGVCDTRGVAGSGLNHLAAMGTQGEGESGGVLAEGIDCEDSLWDWDVE</sequence>
<organism evidence="13">
    <name type="scientific">Chromera velia CCMP2878</name>
    <dbReference type="NCBI Taxonomy" id="1169474"/>
    <lineage>
        <taxon>Eukaryota</taxon>
        <taxon>Sar</taxon>
        <taxon>Alveolata</taxon>
        <taxon>Colpodellida</taxon>
        <taxon>Chromeraceae</taxon>
        <taxon>Chromera</taxon>
    </lineage>
</organism>
<comment type="similarity">
    <text evidence="3">Belongs to the ATG2 family.</text>
</comment>
<feature type="compositionally biased region" description="Basic and acidic residues" evidence="12">
    <location>
        <begin position="2876"/>
        <end position="2886"/>
    </location>
</feature>
<keyword evidence="8" id="KW-0445">Lipid transport</keyword>
<feature type="region of interest" description="Disordered" evidence="12">
    <location>
        <begin position="2111"/>
        <end position="2155"/>
    </location>
</feature>
<dbReference type="EMBL" id="CDMZ01000803">
    <property type="protein sequence ID" value="CEM21803.1"/>
    <property type="molecule type" value="Genomic_DNA"/>
</dbReference>
<evidence type="ECO:0000256" key="8">
    <source>
        <dbReference type="ARBA" id="ARBA00023055"/>
    </source>
</evidence>
<feature type="compositionally biased region" description="Gly residues" evidence="12">
    <location>
        <begin position="982"/>
        <end position="991"/>
    </location>
</feature>
<dbReference type="GO" id="GO:0000422">
    <property type="term" value="P:autophagy of mitochondrion"/>
    <property type="evidence" value="ECO:0007669"/>
    <property type="project" value="TreeGrafter"/>
</dbReference>
<feature type="region of interest" description="Disordered" evidence="12">
    <location>
        <begin position="946"/>
        <end position="1035"/>
    </location>
</feature>
<feature type="compositionally biased region" description="Basic and acidic residues" evidence="12">
    <location>
        <begin position="286"/>
        <end position="303"/>
    </location>
</feature>
<comment type="catalytic activity">
    <reaction evidence="10">
        <text>a 1,2-diacyl-sn-glycero-3-phospho-L-serine(in) = a 1,2-diacyl-sn-glycero-3-phospho-L-serine(out)</text>
        <dbReference type="Rhea" id="RHEA:38663"/>
        <dbReference type="ChEBI" id="CHEBI:57262"/>
    </reaction>
</comment>
<feature type="region of interest" description="Disordered" evidence="12">
    <location>
        <begin position="2037"/>
        <end position="2093"/>
    </location>
</feature>
<feature type="region of interest" description="Disordered" evidence="12">
    <location>
        <begin position="231"/>
        <end position="274"/>
    </location>
</feature>
<dbReference type="GO" id="GO:0043495">
    <property type="term" value="F:protein-membrane adaptor activity"/>
    <property type="evidence" value="ECO:0007669"/>
    <property type="project" value="TreeGrafter"/>
</dbReference>
<keyword evidence="9" id="KW-0472">Membrane</keyword>
<dbReference type="GO" id="GO:0061908">
    <property type="term" value="C:phagophore"/>
    <property type="evidence" value="ECO:0007669"/>
    <property type="project" value="TreeGrafter"/>
</dbReference>
<reference evidence="13" key="1">
    <citation type="submission" date="2014-11" db="EMBL/GenBank/DDBJ databases">
        <authorList>
            <person name="Otto D Thomas"/>
            <person name="Naeem Raeece"/>
        </authorList>
    </citation>
    <scope>NUCLEOTIDE SEQUENCE</scope>
</reference>
<dbReference type="InterPro" id="IPR026849">
    <property type="entry name" value="ATG2"/>
</dbReference>
<dbReference type="GO" id="GO:0034727">
    <property type="term" value="P:piecemeal microautophagy of the nucleus"/>
    <property type="evidence" value="ECO:0007669"/>
    <property type="project" value="TreeGrafter"/>
</dbReference>
<feature type="compositionally biased region" description="Polar residues" evidence="12">
    <location>
        <begin position="2779"/>
        <end position="2813"/>
    </location>
</feature>